<dbReference type="GO" id="GO:0004301">
    <property type="term" value="F:epoxide hydrolase activity"/>
    <property type="evidence" value="ECO:0007669"/>
    <property type="project" value="TreeGrafter"/>
</dbReference>
<dbReference type="GO" id="GO:0097176">
    <property type="term" value="P:epoxide metabolic process"/>
    <property type="evidence" value="ECO:0007669"/>
    <property type="project" value="TreeGrafter"/>
</dbReference>
<comment type="caution">
    <text evidence="5">The sequence shown here is derived from an EMBL/GenBank/DDBJ whole genome shotgun (WGS) entry which is preliminary data.</text>
</comment>
<dbReference type="PRINTS" id="PR00412">
    <property type="entry name" value="EPOXHYDRLASE"/>
</dbReference>
<name>A0A8H8U4X8_9HELO</name>
<sequence>MSLPTPMPFKINISDSLLSFISHRVSTARIPSGFDHPPGEEWAYGPPPSVMAHLKEYWTNKYDWRAVEARINSHLNMFTLPIKEGSDEIKMHFVHHRSEREGAIPLLFQHGWPGSFLEVGFTKSTNGSIRESFTKTKQVDKIIDLLTTPSDPTAQAYHVVAPSIPGFTFSSAPKSPGFNLKNIASINNNLMHSLGYFKYMAQGGDWGSMIARVMVNDYPESCIAIHVNMLLASPPVWYKQPLSWLQFLTWATWTAGDENGMLGRAMWWTRKEGGYMEIQGTKPQTVCYALADSPLGMLAWIRDKLEHLIDNDFTFDDETAITWAMLYIIPQNSAHAHIYTNFKGEKQSELHTYLLSKKIPSNVDFGVSIFPKEVSNVPRFWAEACLGKNIVFWKEHAKGGHFPAVERPEVLVEDVRTFTKAVEKGRMAELRSVGKLNRS</sequence>
<comment type="similarity">
    <text evidence="1">Belongs to the peptidase S33 family.</text>
</comment>
<dbReference type="OrthoDB" id="7130006at2759"/>
<evidence type="ECO:0000256" key="2">
    <source>
        <dbReference type="ARBA" id="ARBA00022797"/>
    </source>
</evidence>
<dbReference type="Pfam" id="PF06441">
    <property type="entry name" value="EHN"/>
    <property type="match status" value="1"/>
</dbReference>
<keyword evidence="6" id="KW-1185">Reference proteome</keyword>
<dbReference type="SUPFAM" id="SSF53474">
    <property type="entry name" value="alpha/beta-Hydrolases"/>
    <property type="match status" value="1"/>
</dbReference>
<dbReference type="InterPro" id="IPR000639">
    <property type="entry name" value="Epox_hydrolase-like"/>
</dbReference>
<gene>
    <name evidence="5" type="ORF">LSUB1_G008426</name>
</gene>
<accession>A0A8H8U4X8</accession>
<proteinExistence type="inferred from homology"/>
<dbReference type="EMBL" id="QGMJ01001398">
    <property type="protein sequence ID" value="TVY31584.1"/>
    <property type="molecule type" value="Genomic_DNA"/>
</dbReference>
<evidence type="ECO:0000313" key="6">
    <source>
        <dbReference type="Proteomes" id="UP000462212"/>
    </source>
</evidence>
<dbReference type="PANTHER" id="PTHR21661">
    <property type="entry name" value="EPOXIDE HYDROLASE 1-RELATED"/>
    <property type="match status" value="1"/>
</dbReference>
<dbReference type="Proteomes" id="UP000462212">
    <property type="component" value="Unassembled WGS sequence"/>
</dbReference>
<protein>
    <submittedName>
        <fullName evidence="5">Putative epoxide hydrolase</fullName>
    </submittedName>
</protein>
<organism evidence="5 6">
    <name type="scientific">Lachnellula subtilissima</name>
    <dbReference type="NCBI Taxonomy" id="602034"/>
    <lineage>
        <taxon>Eukaryota</taxon>
        <taxon>Fungi</taxon>
        <taxon>Dikarya</taxon>
        <taxon>Ascomycota</taxon>
        <taxon>Pezizomycotina</taxon>
        <taxon>Leotiomycetes</taxon>
        <taxon>Helotiales</taxon>
        <taxon>Lachnaceae</taxon>
        <taxon>Lachnellula</taxon>
    </lineage>
</organism>
<evidence type="ECO:0000256" key="3">
    <source>
        <dbReference type="ARBA" id="ARBA00022801"/>
    </source>
</evidence>
<dbReference type="InterPro" id="IPR029058">
    <property type="entry name" value="AB_hydrolase_fold"/>
</dbReference>
<dbReference type="Gene3D" id="3.40.50.1820">
    <property type="entry name" value="alpha/beta hydrolase"/>
    <property type="match status" value="1"/>
</dbReference>
<dbReference type="AlphaFoldDB" id="A0A8H8U4X8"/>
<dbReference type="InterPro" id="IPR010497">
    <property type="entry name" value="Epoxide_hydro_N"/>
</dbReference>
<dbReference type="InterPro" id="IPR016292">
    <property type="entry name" value="Epoxide_hydrolase"/>
</dbReference>
<reference evidence="5 6" key="1">
    <citation type="submission" date="2018-05" db="EMBL/GenBank/DDBJ databases">
        <title>Genome sequencing and assembly of the regulated plant pathogen Lachnellula willkommii and related sister species for the development of diagnostic species identification markers.</title>
        <authorList>
            <person name="Giroux E."/>
            <person name="Bilodeau G."/>
        </authorList>
    </citation>
    <scope>NUCLEOTIDE SEQUENCE [LARGE SCALE GENOMIC DNA]</scope>
    <source>
        <strain evidence="5 6">CBS 197.66</strain>
    </source>
</reference>
<evidence type="ECO:0000313" key="5">
    <source>
        <dbReference type="EMBL" id="TVY31584.1"/>
    </source>
</evidence>
<evidence type="ECO:0000256" key="1">
    <source>
        <dbReference type="ARBA" id="ARBA00010088"/>
    </source>
</evidence>
<feature type="domain" description="Epoxide hydrolase N-terminal" evidence="4">
    <location>
        <begin position="7"/>
        <end position="119"/>
    </location>
</feature>
<dbReference type="PIRSF" id="PIRSF001112">
    <property type="entry name" value="Epoxide_hydrolase"/>
    <property type="match status" value="1"/>
</dbReference>
<keyword evidence="3 5" id="KW-0378">Hydrolase</keyword>
<evidence type="ECO:0000259" key="4">
    <source>
        <dbReference type="Pfam" id="PF06441"/>
    </source>
</evidence>
<dbReference type="PANTHER" id="PTHR21661:SF35">
    <property type="entry name" value="EPOXIDE HYDROLASE"/>
    <property type="match status" value="1"/>
</dbReference>
<keyword evidence="2" id="KW-0058">Aromatic hydrocarbons catabolism</keyword>